<dbReference type="AlphaFoldDB" id="A0AAV4T410"/>
<dbReference type="EMBL" id="BPLR01010675">
    <property type="protein sequence ID" value="GIY40909.1"/>
    <property type="molecule type" value="Genomic_DNA"/>
</dbReference>
<keyword evidence="2" id="KW-1185">Reference proteome</keyword>
<reference evidence="1 2" key="1">
    <citation type="submission" date="2021-06" db="EMBL/GenBank/DDBJ databases">
        <title>Caerostris extrusa draft genome.</title>
        <authorList>
            <person name="Kono N."/>
            <person name="Arakawa K."/>
        </authorList>
    </citation>
    <scope>NUCLEOTIDE SEQUENCE [LARGE SCALE GENOMIC DNA]</scope>
</reference>
<protein>
    <submittedName>
        <fullName evidence="1">Uncharacterized protein</fullName>
    </submittedName>
</protein>
<accession>A0AAV4T410</accession>
<sequence length="89" mass="9789">MPPSFKKSMQKSGHKRFFSVHRVPTEVPTKCRTVCTVTEPQRVASSLKTSTGIPRTKAKCGPFCLMRSATTLQSSFTEASFIGGRIIPL</sequence>
<name>A0AAV4T410_CAEEX</name>
<comment type="caution">
    <text evidence="1">The sequence shown here is derived from an EMBL/GenBank/DDBJ whole genome shotgun (WGS) entry which is preliminary data.</text>
</comment>
<evidence type="ECO:0000313" key="2">
    <source>
        <dbReference type="Proteomes" id="UP001054945"/>
    </source>
</evidence>
<gene>
    <name evidence="1" type="ORF">CEXT_749581</name>
</gene>
<evidence type="ECO:0000313" key="1">
    <source>
        <dbReference type="EMBL" id="GIY40909.1"/>
    </source>
</evidence>
<proteinExistence type="predicted"/>
<organism evidence="1 2">
    <name type="scientific">Caerostris extrusa</name>
    <name type="common">Bark spider</name>
    <name type="synonym">Caerostris bankana</name>
    <dbReference type="NCBI Taxonomy" id="172846"/>
    <lineage>
        <taxon>Eukaryota</taxon>
        <taxon>Metazoa</taxon>
        <taxon>Ecdysozoa</taxon>
        <taxon>Arthropoda</taxon>
        <taxon>Chelicerata</taxon>
        <taxon>Arachnida</taxon>
        <taxon>Araneae</taxon>
        <taxon>Araneomorphae</taxon>
        <taxon>Entelegynae</taxon>
        <taxon>Araneoidea</taxon>
        <taxon>Araneidae</taxon>
        <taxon>Caerostris</taxon>
    </lineage>
</organism>
<dbReference type="Proteomes" id="UP001054945">
    <property type="component" value="Unassembled WGS sequence"/>
</dbReference>